<dbReference type="EMBL" id="BQKY01000006">
    <property type="protein sequence ID" value="GJN90345.1"/>
    <property type="molecule type" value="Genomic_DNA"/>
</dbReference>
<evidence type="ECO:0000259" key="4">
    <source>
        <dbReference type="Pfam" id="PF07859"/>
    </source>
</evidence>
<name>A0AAV5GLF3_9BASI</name>
<dbReference type="InterPro" id="IPR050300">
    <property type="entry name" value="GDXG_lipolytic_enzyme"/>
</dbReference>
<feature type="active site" evidence="3">
    <location>
        <position position="195"/>
    </location>
</feature>
<sequence>MAQKARLELVRVLVLPARLLVSHVLLRWRSRIVQQVGRTALAEYLAKAAQFILSRLHVAQARIIFNRTRSYELVRRGPAFRGARDWVTRVEVNGTAGRWIATPGTQRKSDDVVLYFIHGGGFVLDTGANAQDFLLHVVKDLKAKQGVQASVFCLDYRLAPEYKYPSQLIETLAGYHYLVNTLGISETKIAISGDSAGGNLAAAFLLHLARPCDEIRVPAELGATPKSPAGAFLISPFVNLASTAPSMSRNPQFDFIDAGGAFRAACDYIGISPPPAHRPTMPGLNPLWHFRFPHQPAPCEGERLAEQWGWKHCEGVERFNDPYVNPCVQKEGRWWKEAMPGDGKTIVTWGGKEIFADDDEAFFRQLEKAGVKPQRLVKQYGAHDWVLHDFSVPTVWRTNAKGAEADPCYGANAAIDLLLRVANEAKESKGYEVGDAAVETESYAAAAKVEAAGDAPVVAEGEGDVLARSMGASGVMVDRPDQQ</sequence>
<dbReference type="Gene3D" id="3.40.50.1820">
    <property type="entry name" value="alpha/beta hydrolase"/>
    <property type="match status" value="1"/>
</dbReference>
<evidence type="ECO:0000313" key="6">
    <source>
        <dbReference type="Proteomes" id="UP001342314"/>
    </source>
</evidence>
<gene>
    <name evidence="5" type="ORF">Rhopal_003354-T1</name>
</gene>
<organism evidence="5 6">
    <name type="scientific">Rhodotorula paludigena</name>
    <dbReference type="NCBI Taxonomy" id="86838"/>
    <lineage>
        <taxon>Eukaryota</taxon>
        <taxon>Fungi</taxon>
        <taxon>Dikarya</taxon>
        <taxon>Basidiomycota</taxon>
        <taxon>Pucciniomycotina</taxon>
        <taxon>Microbotryomycetes</taxon>
        <taxon>Sporidiobolales</taxon>
        <taxon>Sporidiobolaceae</taxon>
        <taxon>Rhodotorula</taxon>
    </lineage>
</organism>
<dbReference type="Proteomes" id="UP001342314">
    <property type="component" value="Unassembled WGS sequence"/>
</dbReference>
<keyword evidence="2" id="KW-0378">Hydrolase</keyword>
<dbReference type="InterPro" id="IPR013094">
    <property type="entry name" value="AB_hydrolase_3"/>
</dbReference>
<keyword evidence="6" id="KW-1185">Reference proteome</keyword>
<evidence type="ECO:0000256" key="2">
    <source>
        <dbReference type="ARBA" id="ARBA00022801"/>
    </source>
</evidence>
<proteinExistence type="inferred from homology"/>
<comment type="similarity">
    <text evidence="1">Belongs to the 'GDXG' lipolytic enzyme family.</text>
</comment>
<comment type="caution">
    <text evidence="5">The sequence shown here is derived from an EMBL/GenBank/DDBJ whole genome shotgun (WGS) entry which is preliminary data.</text>
</comment>
<dbReference type="PROSITE" id="PS01174">
    <property type="entry name" value="LIPASE_GDXG_SER"/>
    <property type="match status" value="1"/>
</dbReference>
<dbReference type="Pfam" id="PF07859">
    <property type="entry name" value="Abhydrolase_3"/>
    <property type="match status" value="1"/>
</dbReference>
<evidence type="ECO:0000313" key="5">
    <source>
        <dbReference type="EMBL" id="GJN90345.1"/>
    </source>
</evidence>
<dbReference type="GO" id="GO:0016787">
    <property type="term" value="F:hydrolase activity"/>
    <property type="evidence" value="ECO:0007669"/>
    <property type="project" value="UniProtKB-KW"/>
</dbReference>
<dbReference type="AlphaFoldDB" id="A0AAV5GLF3"/>
<dbReference type="PANTHER" id="PTHR48081:SF31">
    <property type="entry name" value="STERYL ACETYL HYDROLASE MUG81-RELATED"/>
    <property type="match status" value="1"/>
</dbReference>
<dbReference type="InterPro" id="IPR029058">
    <property type="entry name" value="AB_hydrolase_fold"/>
</dbReference>
<evidence type="ECO:0000256" key="3">
    <source>
        <dbReference type="PROSITE-ProRule" id="PRU10038"/>
    </source>
</evidence>
<dbReference type="InterPro" id="IPR033140">
    <property type="entry name" value="Lipase_GDXG_put_SER_AS"/>
</dbReference>
<dbReference type="SUPFAM" id="SSF53474">
    <property type="entry name" value="alpha/beta-Hydrolases"/>
    <property type="match status" value="1"/>
</dbReference>
<protein>
    <recommendedName>
        <fullName evidence="4">Alpha/beta hydrolase fold-3 domain-containing protein</fullName>
    </recommendedName>
</protein>
<accession>A0AAV5GLF3</accession>
<evidence type="ECO:0000256" key="1">
    <source>
        <dbReference type="ARBA" id="ARBA00010515"/>
    </source>
</evidence>
<dbReference type="PANTHER" id="PTHR48081">
    <property type="entry name" value="AB HYDROLASE SUPERFAMILY PROTEIN C4A8.06C"/>
    <property type="match status" value="1"/>
</dbReference>
<feature type="domain" description="Alpha/beta hydrolase fold-3" evidence="4">
    <location>
        <begin position="115"/>
        <end position="249"/>
    </location>
</feature>
<reference evidence="5 6" key="1">
    <citation type="submission" date="2021-12" db="EMBL/GenBank/DDBJ databases">
        <title>High titer production of polyol ester of fatty acids by Rhodotorula paludigena BS15 towards product separation-free biomass refinery.</title>
        <authorList>
            <person name="Mano J."/>
            <person name="Ono H."/>
            <person name="Tanaka T."/>
            <person name="Naito K."/>
            <person name="Sushida H."/>
            <person name="Ike M."/>
            <person name="Tokuyasu K."/>
            <person name="Kitaoka M."/>
        </authorList>
    </citation>
    <scope>NUCLEOTIDE SEQUENCE [LARGE SCALE GENOMIC DNA]</scope>
    <source>
        <strain evidence="5 6">BS15</strain>
    </source>
</reference>